<evidence type="ECO:0000313" key="2">
    <source>
        <dbReference type="Proteomes" id="UP000244937"/>
    </source>
</evidence>
<dbReference type="Proteomes" id="UP000244937">
    <property type="component" value="Chromosome"/>
</dbReference>
<proteinExistence type="predicted"/>
<reference evidence="1 2" key="1">
    <citation type="submission" date="2018-05" db="EMBL/GenBank/DDBJ databases">
        <title>Genome sequencing of Flavobacterium sp. HYN0049.</title>
        <authorList>
            <person name="Yi H."/>
            <person name="Baek C."/>
        </authorList>
    </citation>
    <scope>NUCLEOTIDE SEQUENCE [LARGE SCALE GENOMIC DNA]</scope>
    <source>
        <strain evidence="1 2">HYN0049</strain>
    </source>
</reference>
<dbReference type="OrthoDB" id="980645at2"/>
<gene>
    <name evidence="1" type="ORF">HYN49_01005</name>
</gene>
<accession>A0A2S1SL44</accession>
<protein>
    <submittedName>
        <fullName evidence="1">Uncharacterized protein</fullName>
    </submittedName>
</protein>
<dbReference type="KEGG" id="fpal:HYN49_01005"/>
<dbReference type="AlphaFoldDB" id="A0A2S1SL44"/>
<dbReference type="EMBL" id="CP029187">
    <property type="protein sequence ID" value="AWI27130.1"/>
    <property type="molecule type" value="Genomic_DNA"/>
</dbReference>
<evidence type="ECO:0000313" key="1">
    <source>
        <dbReference type="EMBL" id="AWI27130.1"/>
    </source>
</evidence>
<keyword evidence="2" id="KW-1185">Reference proteome</keyword>
<name>A0A2S1SL44_9FLAO</name>
<sequence length="111" mass="12475">MLFKPLFPIVEYFANYNYIATVLCENKDKPQMKCNGKCHLMKEMAKAADGDKPADKKAAAKEAELLFFQEIKTVIFAPAQIIQNPGVCIEYSNLYSHLDSCATFHPPNLSV</sequence>
<organism evidence="1 2">
    <name type="scientific">Flavobacterium pallidum</name>
    <dbReference type="NCBI Taxonomy" id="2172098"/>
    <lineage>
        <taxon>Bacteria</taxon>
        <taxon>Pseudomonadati</taxon>
        <taxon>Bacteroidota</taxon>
        <taxon>Flavobacteriia</taxon>
        <taxon>Flavobacteriales</taxon>
        <taxon>Flavobacteriaceae</taxon>
        <taxon>Flavobacterium</taxon>
    </lineage>
</organism>